<evidence type="ECO:0000256" key="1">
    <source>
        <dbReference type="ARBA" id="ARBA00005417"/>
    </source>
</evidence>
<name>A0ABX1PY52_9RHOO</name>
<dbReference type="InterPro" id="IPR022467">
    <property type="entry name" value="ABC_transprt_ATP-bd_su_PQQ"/>
</dbReference>
<dbReference type="SUPFAM" id="SSF52540">
    <property type="entry name" value="P-loop containing nucleoside triphosphate hydrolases"/>
    <property type="match status" value="1"/>
</dbReference>
<dbReference type="PANTHER" id="PTHR42711">
    <property type="entry name" value="ABC TRANSPORTER ATP-BINDING PROTEIN"/>
    <property type="match status" value="1"/>
</dbReference>
<reference evidence="8 9" key="1">
    <citation type="submission" date="2019-12" db="EMBL/GenBank/DDBJ databases">
        <title>Comparative genomics gives insights into the taxonomy of the Azoarcus-Aromatoleum group and reveals separate origins of nif in the plant-associated Azoarcus and non-plant-associated Aromatoleum sub-groups.</title>
        <authorList>
            <person name="Lafos M."/>
            <person name="Maluk M."/>
            <person name="Batista M."/>
            <person name="Junghare M."/>
            <person name="Carmona M."/>
            <person name="Faoro H."/>
            <person name="Cruz L.M."/>
            <person name="Battistoni F."/>
            <person name="De Souza E."/>
            <person name="Pedrosa F."/>
            <person name="Chen W.-M."/>
            <person name="Poole P.S."/>
            <person name="Dixon R.A."/>
            <person name="James E.K."/>
        </authorList>
    </citation>
    <scope>NUCLEOTIDE SEQUENCE [LARGE SCALE GENOMIC DNA]</scope>
    <source>
        <strain evidence="8 9">Td21</strain>
    </source>
</reference>
<dbReference type="Pfam" id="PF00005">
    <property type="entry name" value="ABC_tran"/>
    <property type="match status" value="1"/>
</dbReference>
<dbReference type="InterPro" id="IPR027417">
    <property type="entry name" value="P-loop_NTPase"/>
</dbReference>
<dbReference type="GO" id="GO:0005524">
    <property type="term" value="F:ATP binding"/>
    <property type="evidence" value="ECO:0007669"/>
    <property type="project" value="UniProtKB-KW"/>
</dbReference>
<dbReference type="InterPro" id="IPR003439">
    <property type="entry name" value="ABC_transporter-like_ATP-bd"/>
</dbReference>
<dbReference type="NCBIfam" id="TIGR03864">
    <property type="entry name" value="PQQ_ABC_ATP"/>
    <property type="match status" value="1"/>
</dbReference>
<keyword evidence="2" id="KW-0813">Transport</keyword>
<keyword evidence="4" id="KW-0472">Membrane</keyword>
<dbReference type="EMBL" id="WTVN01000016">
    <property type="protein sequence ID" value="NMG44374.1"/>
    <property type="molecule type" value="Genomic_DNA"/>
</dbReference>
<dbReference type="SMART" id="SM00382">
    <property type="entry name" value="AAA"/>
    <property type="match status" value="1"/>
</dbReference>
<evidence type="ECO:0000259" key="7">
    <source>
        <dbReference type="PROSITE" id="PS50893"/>
    </source>
</evidence>
<proteinExistence type="inferred from homology"/>
<dbReference type="RefSeq" id="WP_169256238.1">
    <property type="nucleotide sequence ID" value="NZ_WTVN01000016.1"/>
</dbReference>
<dbReference type="InterPro" id="IPR017871">
    <property type="entry name" value="ABC_transporter-like_CS"/>
</dbReference>
<evidence type="ECO:0000256" key="2">
    <source>
        <dbReference type="ARBA" id="ARBA00022448"/>
    </source>
</evidence>
<sequence length="261" mass="27548">MKIESEVSRSTPSTKEAVLLDLADVRKSYGAREALRGVSLAVGRGEFVALLGPNGAGKSTLFQLLTGLFNADGGRIEVCGHDIRKDPVAALAHIGVVFQQSTLDLDLGVAANLRFHAALHGLGGARARERVADALARLGLTERAGDPVRELSGGNRRKVELARALVHEPAVLLMDEATVGLDPASRRQLLDEVLALRARGVGVLWATHLVDEAEAADRVIVLHRGQILAEGRPQELAAQVGTASLADAFLQMTGGSGERAD</sequence>
<gene>
    <name evidence="8" type="ORF">GPA22_11615</name>
</gene>
<evidence type="ECO:0000256" key="6">
    <source>
        <dbReference type="ARBA" id="ARBA00022840"/>
    </source>
</evidence>
<evidence type="ECO:0000256" key="5">
    <source>
        <dbReference type="ARBA" id="ARBA00022741"/>
    </source>
</evidence>
<evidence type="ECO:0000313" key="9">
    <source>
        <dbReference type="Proteomes" id="UP000623795"/>
    </source>
</evidence>
<evidence type="ECO:0000256" key="3">
    <source>
        <dbReference type="ARBA" id="ARBA00022458"/>
    </source>
</evidence>
<accession>A0ABX1PY52</accession>
<dbReference type="PROSITE" id="PS50893">
    <property type="entry name" value="ABC_TRANSPORTER_2"/>
    <property type="match status" value="1"/>
</dbReference>
<keyword evidence="3" id="KW-0536">Nodulation</keyword>
<evidence type="ECO:0000256" key="4">
    <source>
        <dbReference type="ARBA" id="ARBA00022475"/>
    </source>
</evidence>
<keyword evidence="4" id="KW-1003">Cell membrane</keyword>
<organism evidence="8 9">
    <name type="scientific">Aromatoleum toluvorans</name>
    <dbReference type="NCBI Taxonomy" id="92002"/>
    <lineage>
        <taxon>Bacteria</taxon>
        <taxon>Pseudomonadati</taxon>
        <taxon>Pseudomonadota</taxon>
        <taxon>Betaproteobacteria</taxon>
        <taxon>Rhodocyclales</taxon>
        <taxon>Rhodocyclaceae</taxon>
        <taxon>Aromatoleum</taxon>
    </lineage>
</organism>
<dbReference type="InterPro" id="IPR003593">
    <property type="entry name" value="AAA+_ATPase"/>
</dbReference>
<dbReference type="Gene3D" id="3.40.50.300">
    <property type="entry name" value="P-loop containing nucleotide triphosphate hydrolases"/>
    <property type="match status" value="1"/>
</dbReference>
<dbReference type="Proteomes" id="UP000623795">
    <property type="component" value="Unassembled WGS sequence"/>
</dbReference>
<dbReference type="PROSITE" id="PS00211">
    <property type="entry name" value="ABC_TRANSPORTER_1"/>
    <property type="match status" value="1"/>
</dbReference>
<dbReference type="InterPro" id="IPR050763">
    <property type="entry name" value="ABC_transporter_ATP-binding"/>
</dbReference>
<feature type="domain" description="ABC transporter" evidence="7">
    <location>
        <begin position="20"/>
        <end position="249"/>
    </location>
</feature>
<evidence type="ECO:0000313" key="8">
    <source>
        <dbReference type="EMBL" id="NMG44374.1"/>
    </source>
</evidence>
<comment type="similarity">
    <text evidence="1">Belongs to the ABC transporter superfamily.</text>
</comment>
<comment type="caution">
    <text evidence="8">The sequence shown here is derived from an EMBL/GenBank/DDBJ whole genome shotgun (WGS) entry which is preliminary data.</text>
</comment>
<keyword evidence="6 8" id="KW-0067">ATP-binding</keyword>
<protein>
    <submittedName>
        <fullName evidence="8">ATP-binding cassette domain-containing protein</fullName>
    </submittedName>
</protein>
<dbReference type="PANTHER" id="PTHR42711:SF5">
    <property type="entry name" value="ABC TRANSPORTER ATP-BINDING PROTEIN NATA"/>
    <property type="match status" value="1"/>
</dbReference>
<keyword evidence="9" id="KW-1185">Reference proteome</keyword>
<keyword evidence="5" id="KW-0547">Nucleotide-binding</keyword>